<keyword evidence="4" id="KW-0131">Cell cycle</keyword>
<dbReference type="GO" id="GO:0007091">
    <property type="term" value="P:metaphase/anaphase transition of mitotic cell cycle"/>
    <property type="evidence" value="ECO:0007669"/>
    <property type="project" value="TreeGrafter"/>
</dbReference>
<dbReference type="eggNOG" id="KOG1858">
    <property type="taxonomic scope" value="Eukaryota"/>
</dbReference>
<proteinExistence type="inferred from homology"/>
<dbReference type="InterPro" id="IPR046794">
    <property type="entry name" value="Apc1_MidN"/>
</dbReference>
<dbReference type="GO" id="GO:0051301">
    <property type="term" value="P:cell division"/>
    <property type="evidence" value="ECO:0007669"/>
    <property type="project" value="UniProtKB-KW"/>
</dbReference>
<dbReference type="GeneTree" id="ENSGT00390000016757"/>
<evidence type="ECO:0000313" key="6">
    <source>
        <dbReference type="Ensembl" id="ENSCSAVP00000001423.1"/>
    </source>
</evidence>
<reference evidence="6" key="3">
    <citation type="submission" date="2025-09" db="UniProtKB">
        <authorList>
            <consortium name="Ensembl"/>
        </authorList>
    </citation>
    <scope>IDENTIFICATION</scope>
</reference>
<dbReference type="GO" id="GO:0060090">
    <property type="term" value="F:molecular adaptor activity"/>
    <property type="evidence" value="ECO:0007669"/>
    <property type="project" value="TreeGrafter"/>
</dbReference>
<evidence type="ECO:0000256" key="1">
    <source>
        <dbReference type="ARBA" id="ARBA00010547"/>
    </source>
</evidence>
<name>H2Y7X5_CIOSA</name>
<dbReference type="Proteomes" id="UP000007875">
    <property type="component" value="Unassembled WGS sequence"/>
</dbReference>
<dbReference type="InterPro" id="IPR011989">
    <property type="entry name" value="ARM-like"/>
</dbReference>
<evidence type="ECO:0000259" key="5">
    <source>
        <dbReference type="Pfam" id="PF20518"/>
    </source>
</evidence>
<keyword evidence="7" id="KW-1185">Reference proteome</keyword>
<dbReference type="GO" id="GO:0031145">
    <property type="term" value="P:anaphase-promoting complex-dependent catabolic process"/>
    <property type="evidence" value="ECO:0007669"/>
    <property type="project" value="TreeGrafter"/>
</dbReference>
<dbReference type="InParanoid" id="H2Y7X5"/>
<comment type="similarity">
    <text evidence="1">Belongs to the APC1 family.</text>
</comment>
<keyword evidence="3" id="KW-0498">Mitosis</keyword>
<dbReference type="Gene3D" id="1.25.10.10">
    <property type="entry name" value="Leucine-rich Repeat Variant"/>
    <property type="match status" value="1"/>
</dbReference>
<sequence>AEPLQPEICFDHMWTEAVTCTREGLSCATKVFLTRDLCDQSYLVYHLDSQSQLRVVRYSRSNNMTHLIFGAVTCIQARDAGPLHDLRMHAVIDLSGSLILYTGIIKVVKVNLSGLPMASLSLSHGLRNTASPLPPPPHQVGLLSPVPELEYTGNDISILTGDEFAFSTSGISSRLIGLPHVVGSTLILEVTGGANYRADVPQLCTSELVNTCMRALQFVLPNDTYLSYATKWYSFRHAPGALNGRNVEWTLFVECLQDFLGYVGISSWRFRHSAIQDSMEFDVSSSPVIAAKKLRHSDQLDAKDWEFMTSSKYNKCMENTDDDDSQCIEDSISWSNYRRHSLDSSLAGDSMQASNQPLMSVFSVLHLVYEEQKLNTILWPNVEKMASFLYRLASDLNLPKYCYSYALDCPILMKKFLSSKMHIALDSEDQEPHIYANLHQLTRGKPLNCPFPYIPNVTVRIERILKVRISIITSNGNHFYLLSVSQSGDGSSNGESILKVADKTKEERVLSYMLSVGIDSEELMTWPSGVALPIQLILKKSSENPDLSLPSAALKLLGRADLLSQLQPEVGNWKNAKLCPSTDPMRYTLLNLSYFFFRLLFPSDHRMADAHHLLDSSVPVRLTMTQESGMDDRDFMEQKQLRLLQLLNRSTAQAIGRGMLTFQDFRQKVEPKPNLNHWIFIVILCGSLLHLHKRFFFSIRTQTPSAVRPLQVPLLNLHGKDTSNGTVNITGNTTFEIPPGLTDWPHFHNGVAAALSMQNDQVTCFTELTQEKSGTLFGFGLNHHLKELQTLNVHKYLQKTHETTTIGLLLGLASEKCGSCDLSTMRILSVHISALLPPTSTQLPISCTVQAS</sequence>
<reference evidence="7" key="1">
    <citation type="submission" date="2003-08" db="EMBL/GenBank/DDBJ databases">
        <authorList>
            <person name="Birren B."/>
            <person name="Nusbaum C."/>
            <person name="Abebe A."/>
            <person name="Abouelleil A."/>
            <person name="Adekoya E."/>
            <person name="Ait-zahra M."/>
            <person name="Allen N."/>
            <person name="Allen T."/>
            <person name="An P."/>
            <person name="Anderson M."/>
            <person name="Anderson S."/>
            <person name="Arachchi H."/>
            <person name="Armbruster J."/>
            <person name="Bachantsang P."/>
            <person name="Baldwin J."/>
            <person name="Barry A."/>
            <person name="Bayul T."/>
            <person name="Blitshsteyn B."/>
            <person name="Bloom T."/>
            <person name="Blye J."/>
            <person name="Boguslavskiy L."/>
            <person name="Borowsky M."/>
            <person name="Boukhgalter B."/>
            <person name="Brunache A."/>
            <person name="Butler J."/>
            <person name="Calixte N."/>
            <person name="Calvo S."/>
            <person name="Camarata J."/>
            <person name="Campo K."/>
            <person name="Chang J."/>
            <person name="Cheshatsang Y."/>
            <person name="Citroen M."/>
            <person name="Collymore A."/>
            <person name="Considine T."/>
            <person name="Cook A."/>
            <person name="Cooke P."/>
            <person name="Corum B."/>
            <person name="Cuomo C."/>
            <person name="David R."/>
            <person name="Dawoe T."/>
            <person name="Degray S."/>
            <person name="Dodge S."/>
            <person name="Dooley K."/>
            <person name="Dorje P."/>
            <person name="Dorjee K."/>
            <person name="Dorris L."/>
            <person name="Duffey N."/>
            <person name="Dupes A."/>
            <person name="Elkins T."/>
            <person name="Engels R."/>
            <person name="Erickson J."/>
            <person name="Farina A."/>
            <person name="Faro S."/>
            <person name="Ferreira P."/>
            <person name="Fischer H."/>
            <person name="Fitzgerald M."/>
            <person name="Foley K."/>
            <person name="Gage D."/>
            <person name="Galagan J."/>
            <person name="Gearin G."/>
            <person name="Gnerre S."/>
            <person name="Gnirke A."/>
            <person name="Goyette A."/>
            <person name="Graham J."/>
            <person name="Grandbois E."/>
            <person name="Gyaltsen K."/>
            <person name="Hafez N."/>
            <person name="Hagopian D."/>
            <person name="Hagos B."/>
            <person name="Hall J."/>
            <person name="Hatcher B."/>
            <person name="Heller A."/>
            <person name="Higgins H."/>
            <person name="Honan T."/>
            <person name="Horn A."/>
            <person name="Houde N."/>
            <person name="Hughes L."/>
            <person name="Hulme W."/>
            <person name="Husby E."/>
            <person name="Iliev I."/>
            <person name="Jaffe D."/>
            <person name="Jones C."/>
            <person name="Kamal M."/>
            <person name="Kamat A."/>
            <person name="Kamvysselis M."/>
            <person name="Karlsson E."/>
            <person name="Kells C."/>
            <person name="Kieu A."/>
            <person name="Kisner P."/>
            <person name="Kodira C."/>
            <person name="Kulbokas E."/>
            <person name="Labutti K."/>
            <person name="Lama D."/>
            <person name="Landers T."/>
            <person name="Leger J."/>
            <person name="Levine S."/>
            <person name="Lewis D."/>
            <person name="Lewis T."/>
            <person name="Lindblad-toh K."/>
            <person name="Liu X."/>
            <person name="Lokyitsang T."/>
            <person name="Lokyitsang Y."/>
            <person name="Lucien O."/>
            <person name="Lui A."/>
            <person name="Ma L.J."/>
            <person name="Mabbitt R."/>
            <person name="Macdonald J."/>
            <person name="Maclean C."/>
            <person name="Major J."/>
            <person name="Manning J."/>
            <person name="Marabella R."/>
            <person name="Maru K."/>
            <person name="Matthews C."/>
            <person name="Mauceli E."/>
            <person name="Mccarthy M."/>
            <person name="Mcdonough S."/>
            <person name="Mcghee T."/>
            <person name="Meldrim J."/>
            <person name="Meneus L."/>
            <person name="Mesirov J."/>
            <person name="Mihalev A."/>
            <person name="Mihova T."/>
            <person name="Mikkelsen T."/>
            <person name="Mlenga V."/>
            <person name="Moru K."/>
            <person name="Mozes J."/>
            <person name="Mulrain L."/>
            <person name="Munson G."/>
            <person name="Naylor J."/>
            <person name="Newes C."/>
            <person name="Nguyen C."/>
            <person name="Nguyen N."/>
            <person name="Nguyen T."/>
            <person name="Nicol R."/>
            <person name="Nielsen C."/>
            <person name="Nizzari M."/>
            <person name="Norbu C."/>
            <person name="Norbu N."/>
            <person name="O'donnell P."/>
            <person name="Okoawo O."/>
            <person name="O'leary S."/>
            <person name="Omotosho B."/>
            <person name="O'neill K."/>
            <person name="Osman S."/>
            <person name="Parker S."/>
            <person name="Perrin D."/>
            <person name="Phunkhang P."/>
            <person name="Piqani B."/>
            <person name="Purcell S."/>
            <person name="Rachupka T."/>
            <person name="Ramasamy U."/>
            <person name="Rameau R."/>
            <person name="Ray V."/>
            <person name="Raymond C."/>
            <person name="Retta R."/>
            <person name="Richardson S."/>
            <person name="Rise C."/>
            <person name="Rodriguez J."/>
            <person name="Rogers J."/>
            <person name="Rogov P."/>
            <person name="Rutman M."/>
            <person name="Schupbach R."/>
            <person name="Seaman C."/>
            <person name="Settipalli S."/>
            <person name="Sharpe T."/>
            <person name="Sheridan J."/>
            <person name="Sherpa N."/>
            <person name="Shi J."/>
            <person name="Smirnov S."/>
            <person name="Smith C."/>
            <person name="Sougnez C."/>
            <person name="Spencer B."/>
            <person name="Stalker J."/>
            <person name="Stange-thomann N."/>
            <person name="Stavropoulos S."/>
            <person name="Stetson K."/>
            <person name="Stone C."/>
            <person name="Stone S."/>
            <person name="Stubbs M."/>
            <person name="Talamas J."/>
            <person name="Tchuinga P."/>
            <person name="Tenzing P."/>
            <person name="Tesfaye S."/>
            <person name="Theodore J."/>
            <person name="Thoulutsang Y."/>
            <person name="Topham K."/>
            <person name="Towey S."/>
            <person name="Tsamla T."/>
            <person name="Tsomo N."/>
            <person name="Vallee D."/>
            <person name="Vassiliev H."/>
            <person name="Venkataraman V."/>
            <person name="Vinson J."/>
            <person name="Vo A."/>
            <person name="Wade C."/>
            <person name="Wang S."/>
            <person name="Wangchuk T."/>
            <person name="Wangdi T."/>
            <person name="Whittaker C."/>
            <person name="Wilkinson J."/>
            <person name="Wu Y."/>
            <person name="Wyman D."/>
            <person name="Yadav S."/>
            <person name="Yang S."/>
            <person name="Yang X."/>
            <person name="Yeager S."/>
            <person name="Yee E."/>
            <person name="Young G."/>
            <person name="Zainoun J."/>
            <person name="Zembeck L."/>
            <person name="Zimmer A."/>
            <person name="Zody M."/>
            <person name="Lander E."/>
        </authorList>
    </citation>
    <scope>NUCLEOTIDE SEQUENCE [LARGE SCALE GENOMIC DNA]</scope>
</reference>
<dbReference type="HOGENOM" id="CLU_335120_0_0_1"/>
<organism evidence="6 7">
    <name type="scientific">Ciona savignyi</name>
    <name type="common">Pacific transparent sea squirt</name>
    <dbReference type="NCBI Taxonomy" id="51511"/>
    <lineage>
        <taxon>Eukaryota</taxon>
        <taxon>Metazoa</taxon>
        <taxon>Chordata</taxon>
        <taxon>Tunicata</taxon>
        <taxon>Ascidiacea</taxon>
        <taxon>Phlebobranchia</taxon>
        <taxon>Cionidae</taxon>
        <taxon>Ciona</taxon>
    </lineage>
</organism>
<evidence type="ECO:0000313" key="7">
    <source>
        <dbReference type="Proteomes" id="UP000007875"/>
    </source>
</evidence>
<dbReference type="Ensembl" id="ENSCSAVT00000001441.1">
    <property type="protein sequence ID" value="ENSCSAVP00000001423.1"/>
    <property type="gene ID" value="ENSCSAVG00000000804.1"/>
</dbReference>
<evidence type="ECO:0000256" key="4">
    <source>
        <dbReference type="ARBA" id="ARBA00023306"/>
    </source>
</evidence>
<dbReference type="GO" id="GO:0070979">
    <property type="term" value="P:protein K11-linked ubiquitination"/>
    <property type="evidence" value="ECO:0007669"/>
    <property type="project" value="TreeGrafter"/>
</dbReference>
<dbReference type="PANTHER" id="PTHR12827:SF3">
    <property type="entry name" value="ANAPHASE-PROMOTING COMPLEX SUBUNIT 1"/>
    <property type="match status" value="1"/>
</dbReference>
<dbReference type="STRING" id="51511.ENSCSAVP00000001423"/>
<dbReference type="AlphaFoldDB" id="H2Y7X5"/>
<evidence type="ECO:0000256" key="3">
    <source>
        <dbReference type="ARBA" id="ARBA00022776"/>
    </source>
</evidence>
<keyword evidence="2" id="KW-0132">Cell division</keyword>
<dbReference type="Pfam" id="PF20518">
    <property type="entry name" value="Apc1_MidN"/>
    <property type="match status" value="1"/>
</dbReference>
<accession>H2Y7X5</accession>
<dbReference type="InterPro" id="IPR024990">
    <property type="entry name" value="Apc1"/>
</dbReference>
<dbReference type="PANTHER" id="PTHR12827">
    <property type="entry name" value="MEIOTIC CHECKPOINT REGULATOR TSG24 FAMILY MEMBER"/>
    <property type="match status" value="1"/>
</dbReference>
<feature type="domain" description="Anaphase-promoting complex subunit 1 middle" evidence="5">
    <location>
        <begin position="276"/>
        <end position="562"/>
    </location>
</feature>
<reference evidence="6" key="2">
    <citation type="submission" date="2025-08" db="UniProtKB">
        <authorList>
            <consortium name="Ensembl"/>
        </authorList>
    </citation>
    <scope>IDENTIFICATION</scope>
</reference>
<dbReference type="OMA" id="GANEDWQ"/>
<dbReference type="GO" id="GO:0005680">
    <property type="term" value="C:anaphase-promoting complex"/>
    <property type="evidence" value="ECO:0007669"/>
    <property type="project" value="InterPro"/>
</dbReference>
<protein>
    <recommendedName>
        <fullName evidence="5">Anaphase-promoting complex subunit 1 middle domain-containing protein</fullName>
    </recommendedName>
</protein>
<evidence type="ECO:0000256" key="2">
    <source>
        <dbReference type="ARBA" id="ARBA00022618"/>
    </source>
</evidence>